<feature type="region of interest" description="Disordered" evidence="1">
    <location>
        <begin position="1"/>
        <end position="40"/>
    </location>
</feature>
<reference evidence="2 3" key="1">
    <citation type="journal article" date="2018" name="Nat. Ecol. Evol.">
        <title>Shark genomes provide insights into elasmobranch evolution and the origin of vertebrates.</title>
        <authorList>
            <person name="Hara Y"/>
            <person name="Yamaguchi K"/>
            <person name="Onimaru K"/>
            <person name="Kadota M"/>
            <person name="Koyanagi M"/>
            <person name="Keeley SD"/>
            <person name="Tatsumi K"/>
            <person name="Tanaka K"/>
            <person name="Motone F"/>
            <person name="Kageyama Y"/>
            <person name="Nozu R"/>
            <person name="Adachi N"/>
            <person name="Nishimura O"/>
            <person name="Nakagawa R"/>
            <person name="Tanegashima C"/>
            <person name="Kiyatake I"/>
            <person name="Matsumoto R"/>
            <person name="Murakumo K"/>
            <person name="Nishida K"/>
            <person name="Terakita A"/>
            <person name="Kuratani S"/>
            <person name="Sato K"/>
            <person name="Hyodo S Kuraku.S."/>
        </authorList>
    </citation>
    <scope>NUCLEOTIDE SEQUENCE [LARGE SCALE GENOMIC DNA]</scope>
</reference>
<organism evidence="2 3">
    <name type="scientific">Scyliorhinus torazame</name>
    <name type="common">Cloudy catshark</name>
    <name type="synonym">Catulus torazame</name>
    <dbReference type="NCBI Taxonomy" id="75743"/>
    <lineage>
        <taxon>Eukaryota</taxon>
        <taxon>Metazoa</taxon>
        <taxon>Chordata</taxon>
        <taxon>Craniata</taxon>
        <taxon>Vertebrata</taxon>
        <taxon>Chondrichthyes</taxon>
        <taxon>Elasmobranchii</taxon>
        <taxon>Galeomorphii</taxon>
        <taxon>Galeoidea</taxon>
        <taxon>Carcharhiniformes</taxon>
        <taxon>Scyliorhinidae</taxon>
        <taxon>Scyliorhinus</taxon>
    </lineage>
</organism>
<evidence type="ECO:0000256" key="1">
    <source>
        <dbReference type="SAM" id="MobiDB-lite"/>
    </source>
</evidence>
<gene>
    <name evidence="2" type="ORF">scyTo_0024744</name>
</gene>
<name>A0A401QEW4_SCYTO</name>
<keyword evidence="3" id="KW-1185">Reference proteome</keyword>
<dbReference type="EMBL" id="BFAA01054893">
    <property type="protein sequence ID" value="GCB83882.1"/>
    <property type="molecule type" value="Genomic_DNA"/>
</dbReference>
<comment type="caution">
    <text evidence="2">The sequence shown here is derived from an EMBL/GenBank/DDBJ whole genome shotgun (WGS) entry which is preliminary data.</text>
</comment>
<evidence type="ECO:0000313" key="3">
    <source>
        <dbReference type="Proteomes" id="UP000288216"/>
    </source>
</evidence>
<proteinExistence type="predicted"/>
<evidence type="ECO:0000313" key="2">
    <source>
        <dbReference type="EMBL" id="GCB83882.1"/>
    </source>
</evidence>
<dbReference type="AlphaFoldDB" id="A0A401QEW4"/>
<dbReference type="Proteomes" id="UP000288216">
    <property type="component" value="Unassembled WGS sequence"/>
</dbReference>
<accession>A0A401QEW4</accession>
<feature type="compositionally biased region" description="Acidic residues" evidence="1">
    <location>
        <begin position="24"/>
        <end position="40"/>
    </location>
</feature>
<protein>
    <submittedName>
        <fullName evidence="2">Uncharacterized protein</fullName>
    </submittedName>
</protein>
<sequence length="86" mass="10166">KLKRCRESDLVKEEDEGDSKKSEDEDDLPDYDSDEDSIDIEQDEEVVMFPKRRYTGFQGLFLYPVWQKMKQIIFPGNKNSTAWCPL</sequence>
<feature type="non-terminal residue" evidence="2">
    <location>
        <position position="1"/>
    </location>
</feature>
<feature type="compositionally biased region" description="Basic and acidic residues" evidence="1">
    <location>
        <begin position="1"/>
        <end position="11"/>
    </location>
</feature>